<gene>
    <name evidence="6" type="ORF">FV141_00760</name>
</gene>
<dbReference type="PRINTS" id="PR00039">
    <property type="entry name" value="HTHLYSR"/>
</dbReference>
<evidence type="ECO:0000313" key="6">
    <source>
        <dbReference type="EMBL" id="QEH92231.1"/>
    </source>
</evidence>
<dbReference type="SUPFAM" id="SSF53850">
    <property type="entry name" value="Periplasmic binding protein-like II"/>
    <property type="match status" value="1"/>
</dbReference>
<dbReference type="InterPro" id="IPR000847">
    <property type="entry name" value="LysR_HTH_N"/>
</dbReference>
<evidence type="ECO:0000256" key="4">
    <source>
        <dbReference type="ARBA" id="ARBA00023163"/>
    </source>
</evidence>
<accession>A0ABX5Z5I8</accession>
<dbReference type="PANTHER" id="PTHR30346:SF28">
    <property type="entry name" value="HTH-TYPE TRANSCRIPTIONAL REGULATOR CYNR"/>
    <property type="match status" value="1"/>
</dbReference>
<organism evidence="6 7">
    <name type="scientific">Dermacoccus abyssi</name>
    <dbReference type="NCBI Taxonomy" id="322596"/>
    <lineage>
        <taxon>Bacteria</taxon>
        <taxon>Bacillati</taxon>
        <taxon>Actinomycetota</taxon>
        <taxon>Actinomycetes</taxon>
        <taxon>Micrococcales</taxon>
        <taxon>Dermacoccaceae</taxon>
        <taxon>Dermacoccus</taxon>
    </lineage>
</organism>
<dbReference type="SUPFAM" id="SSF46785">
    <property type="entry name" value="Winged helix' DNA-binding domain"/>
    <property type="match status" value="1"/>
</dbReference>
<dbReference type="Proteomes" id="UP000323565">
    <property type="component" value="Chromosome"/>
</dbReference>
<dbReference type="PANTHER" id="PTHR30346">
    <property type="entry name" value="TRANSCRIPTIONAL DUAL REGULATOR HCAR-RELATED"/>
    <property type="match status" value="1"/>
</dbReference>
<dbReference type="Gene3D" id="1.10.10.10">
    <property type="entry name" value="Winged helix-like DNA-binding domain superfamily/Winged helix DNA-binding domain"/>
    <property type="match status" value="1"/>
</dbReference>
<dbReference type="Pfam" id="PF03466">
    <property type="entry name" value="LysR_substrate"/>
    <property type="match status" value="1"/>
</dbReference>
<keyword evidence="2" id="KW-0805">Transcription regulation</keyword>
<proteinExistence type="inferred from homology"/>
<protein>
    <submittedName>
        <fullName evidence="6">LysR family transcriptional regulator</fullName>
    </submittedName>
</protein>
<keyword evidence="3" id="KW-0238">DNA-binding</keyword>
<dbReference type="InterPro" id="IPR036388">
    <property type="entry name" value="WH-like_DNA-bd_sf"/>
</dbReference>
<keyword evidence="7" id="KW-1185">Reference proteome</keyword>
<name>A0ABX5Z5I8_9MICO</name>
<evidence type="ECO:0000259" key="5">
    <source>
        <dbReference type="PROSITE" id="PS50931"/>
    </source>
</evidence>
<dbReference type="CDD" id="cd05466">
    <property type="entry name" value="PBP2_LTTR_substrate"/>
    <property type="match status" value="1"/>
</dbReference>
<dbReference type="PROSITE" id="PS50931">
    <property type="entry name" value="HTH_LYSR"/>
    <property type="match status" value="1"/>
</dbReference>
<dbReference type="Gene3D" id="3.40.190.290">
    <property type="match status" value="1"/>
</dbReference>
<evidence type="ECO:0000256" key="2">
    <source>
        <dbReference type="ARBA" id="ARBA00023015"/>
    </source>
</evidence>
<feature type="domain" description="HTH lysR-type" evidence="5">
    <location>
        <begin position="1"/>
        <end position="58"/>
    </location>
</feature>
<evidence type="ECO:0000313" key="7">
    <source>
        <dbReference type="Proteomes" id="UP000323565"/>
    </source>
</evidence>
<sequence length="306" mass="31868">MELRALRYFVAVADAGTVTGGSAAVHVSQPAVSRQIRGLEHELGVTLFARSEGGVRLTAAGTELLALARGLLEREALIKRTATSLAAGRLVSLTFAAPPTTLSDVIAPFLASRPADDGASPTPNVVARPSDDVFAALDEGADFVVAPAPAPSGLASMIIAELPVRAYVGSRPSADDEAQSHEAPRTLSLETLATADPLVVLPGRYPVRKVLARAFEDAGLAPAHLQEVDSPEAAQAIAASGRGIAVLTNDPRFGLVPRRVLDVDGQVLTQSLRAAWSPDHHAAGELAALAEDLRDFCARQYADDLA</sequence>
<dbReference type="Pfam" id="PF00126">
    <property type="entry name" value="HTH_1"/>
    <property type="match status" value="1"/>
</dbReference>
<evidence type="ECO:0000256" key="1">
    <source>
        <dbReference type="ARBA" id="ARBA00009437"/>
    </source>
</evidence>
<dbReference type="InterPro" id="IPR036390">
    <property type="entry name" value="WH_DNA-bd_sf"/>
</dbReference>
<evidence type="ECO:0000256" key="3">
    <source>
        <dbReference type="ARBA" id="ARBA00023125"/>
    </source>
</evidence>
<dbReference type="InterPro" id="IPR005119">
    <property type="entry name" value="LysR_subst-bd"/>
</dbReference>
<dbReference type="EMBL" id="CP043031">
    <property type="protein sequence ID" value="QEH92231.1"/>
    <property type="molecule type" value="Genomic_DNA"/>
</dbReference>
<reference evidence="6 7" key="1">
    <citation type="submission" date="2019-08" db="EMBL/GenBank/DDBJ databases">
        <title>Dermacoccus abyssi strain HZAU 226, whole genome Nanopore sequencing project.</title>
        <authorList>
            <person name="Guo A."/>
            <person name="Zhang X."/>
            <person name="Ruan Y."/>
            <person name="Liu W."/>
            <person name="Chen Q."/>
            <person name="Gu L."/>
        </authorList>
    </citation>
    <scope>NUCLEOTIDE SEQUENCE [LARGE SCALE GENOMIC DNA]</scope>
    <source>
        <strain evidence="6 7">HZAU 226</strain>
    </source>
</reference>
<comment type="similarity">
    <text evidence="1">Belongs to the LysR transcriptional regulatory family.</text>
</comment>
<keyword evidence="4" id="KW-0804">Transcription</keyword>